<feature type="chain" id="PRO_5018720776" evidence="1">
    <location>
        <begin position="23"/>
        <end position="77"/>
    </location>
</feature>
<accession>A0A3S2XZ38</accession>
<organism evidence="2 3">
    <name type="scientific">Mucilaginibacter limnophilus</name>
    <dbReference type="NCBI Taxonomy" id="1932778"/>
    <lineage>
        <taxon>Bacteria</taxon>
        <taxon>Pseudomonadati</taxon>
        <taxon>Bacteroidota</taxon>
        <taxon>Sphingobacteriia</taxon>
        <taxon>Sphingobacteriales</taxon>
        <taxon>Sphingobacteriaceae</taxon>
        <taxon>Mucilaginibacter</taxon>
    </lineage>
</organism>
<comment type="caution">
    <text evidence="2">The sequence shown here is derived from an EMBL/GenBank/DDBJ whole genome shotgun (WGS) entry which is preliminary data.</text>
</comment>
<evidence type="ECO:0000313" key="2">
    <source>
        <dbReference type="EMBL" id="RVT98407.1"/>
    </source>
</evidence>
<dbReference type="EMBL" id="SACK01000008">
    <property type="protein sequence ID" value="RVT98407.1"/>
    <property type="molecule type" value="Genomic_DNA"/>
</dbReference>
<dbReference type="AlphaFoldDB" id="A0A3S2XZ38"/>
<evidence type="ECO:0000256" key="1">
    <source>
        <dbReference type="SAM" id="SignalP"/>
    </source>
</evidence>
<keyword evidence="1" id="KW-0732">Signal</keyword>
<dbReference type="Proteomes" id="UP000282759">
    <property type="component" value="Unassembled WGS sequence"/>
</dbReference>
<keyword evidence="3" id="KW-1185">Reference proteome</keyword>
<protein>
    <submittedName>
        <fullName evidence="2">Uncharacterized protein</fullName>
    </submittedName>
</protein>
<reference evidence="2 3" key="1">
    <citation type="submission" date="2019-01" db="EMBL/GenBank/DDBJ databases">
        <authorList>
            <person name="Chen W.-M."/>
        </authorList>
    </citation>
    <scope>NUCLEOTIDE SEQUENCE [LARGE SCALE GENOMIC DNA]</scope>
    <source>
        <strain evidence="2 3">YBJ-36</strain>
    </source>
</reference>
<sequence>MKTRILLSILTTACLWFQTSTAQIVVARRPVVYRPRPVLVVKPARVLLPARRVVIVKPAPIVRAVPVRPRRKVIIYR</sequence>
<proteinExistence type="predicted"/>
<evidence type="ECO:0000313" key="3">
    <source>
        <dbReference type="Proteomes" id="UP000282759"/>
    </source>
</evidence>
<dbReference type="RefSeq" id="WP_127706970.1">
    <property type="nucleotide sequence ID" value="NZ_SACK01000008.1"/>
</dbReference>
<name>A0A3S2XZ38_9SPHI</name>
<feature type="signal peptide" evidence="1">
    <location>
        <begin position="1"/>
        <end position="22"/>
    </location>
</feature>
<gene>
    <name evidence="2" type="ORF">EOD41_16575</name>
</gene>